<dbReference type="HOGENOM" id="CLU_054549_4_0_9"/>
<dbReference type="GO" id="GO:0016757">
    <property type="term" value="F:glycosyltransferase activity"/>
    <property type="evidence" value="ECO:0007669"/>
    <property type="project" value="UniProtKB-KW"/>
</dbReference>
<dbReference type="PANTHER" id="PTHR47505">
    <property type="entry name" value="DNA UTILIZATION PROTEIN YHGH"/>
    <property type="match status" value="1"/>
</dbReference>
<gene>
    <name evidence="3" type="ORF">LFAB_03090</name>
</gene>
<dbReference type="CDD" id="cd06223">
    <property type="entry name" value="PRTases_typeI"/>
    <property type="match status" value="1"/>
</dbReference>
<accession>W6T9V1</accession>
<dbReference type="InterPro" id="IPR029057">
    <property type="entry name" value="PRTase-like"/>
</dbReference>
<proteinExistence type="inferred from homology"/>
<feature type="domain" description="Phosphoribosyltransferase" evidence="2">
    <location>
        <begin position="149"/>
        <end position="224"/>
    </location>
</feature>
<keyword evidence="3" id="KW-0328">Glycosyltransferase</keyword>
<name>W6T9V1_9LACO</name>
<protein>
    <submittedName>
        <fullName evidence="3">Phosphoribosyltransferase</fullName>
    </submittedName>
</protein>
<dbReference type="InterPro" id="IPR000836">
    <property type="entry name" value="PRTase_dom"/>
</dbReference>
<evidence type="ECO:0000313" key="4">
    <source>
        <dbReference type="Proteomes" id="UP000019247"/>
    </source>
</evidence>
<dbReference type="PANTHER" id="PTHR47505:SF1">
    <property type="entry name" value="DNA UTILIZATION PROTEIN YHGH"/>
    <property type="match status" value="1"/>
</dbReference>
<dbReference type="PATRIC" id="fig|1400520.3.peg.616"/>
<dbReference type="InterPro" id="IPR051910">
    <property type="entry name" value="ComF/GntX_DNA_util-trans"/>
</dbReference>
<dbReference type="SUPFAM" id="SSF161187">
    <property type="entry name" value="YfgJ-like"/>
    <property type="match status" value="1"/>
</dbReference>
<dbReference type="Pfam" id="PF00156">
    <property type="entry name" value="Pribosyltran"/>
    <property type="match status" value="1"/>
</dbReference>
<reference evidence="3 4" key="1">
    <citation type="journal article" date="2014" name="Genome Announc.">
        <title>Genome Sequence of Lactobacillus fabifermentans Strain T30PCM01, Isolated from Fermenting Grape Marc.</title>
        <authorList>
            <person name="Treu L."/>
            <person name="Vendramin V."/>
            <person name="Bovo B."/>
            <person name="Giacomini A."/>
            <person name="Corich V."/>
            <person name="Campanaro S."/>
        </authorList>
    </citation>
    <scope>NUCLEOTIDE SEQUENCE [LARGE SCALE GENOMIC DNA]</scope>
    <source>
        <strain evidence="3 4">T30PCM01</strain>
    </source>
</reference>
<organism evidence="3 4">
    <name type="scientific">Lactiplantibacillus fabifermentans T30PCM01</name>
    <dbReference type="NCBI Taxonomy" id="1400520"/>
    <lineage>
        <taxon>Bacteria</taxon>
        <taxon>Bacillati</taxon>
        <taxon>Bacillota</taxon>
        <taxon>Bacilli</taxon>
        <taxon>Lactobacillales</taxon>
        <taxon>Lactobacillaceae</taxon>
        <taxon>Lactiplantibacillus</taxon>
    </lineage>
</organism>
<dbReference type="Proteomes" id="UP000019247">
    <property type="component" value="Unassembled WGS sequence"/>
</dbReference>
<dbReference type="SUPFAM" id="SSF53271">
    <property type="entry name" value="PRTase-like"/>
    <property type="match status" value="1"/>
</dbReference>
<evidence type="ECO:0000256" key="1">
    <source>
        <dbReference type="ARBA" id="ARBA00008007"/>
    </source>
</evidence>
<dbReference type="STRING" id="1400520.LFAB_03090"/>
<evidence type="ECO:0000259" key="2">
    <source>
        <dbReference type="Pfam" id="PF00156"/>
    </source>
</evidence>
<evidence type="ECO:0000313" key="3">
    <source>
        <dbReference type="EMBL" id="ETY75267.1"/>
    </source>
</evidence>
<dbReference type="EMBL" id="AWWK01000014">
    <property type="protein sequence ID" value="ETY75267.1"/>
    <property type="molecule type" value="Genomic_DNA"/>
</dbReference>
<dbReference type="eggNOG" id="COG1040">
    <property type="taxonomic scope" value="Bacteria"/>
</dbReference>
<comment type="caution">
    <text evidence="3">The sequence shown here is derived from an EMBL/GenBank/DDBJ whole genome shotgun (WGS) entry which is preliminary data.</text>
</comment>
<dbReference type="AlphaFoldDB" id="W6T9V1"/>
<comment type="similarity">
    <text evidence="1">Belongs to the ComF/GntX family.</text>
</comment>
<sequence length="226" mass="25676">MQKCLLCQQPLRFKLTLPWLLSWQTWPHPVVCPTCWQTFERITPATACISCGRQLTRRQMCSDCQRWPSQPRFYNQALFCYNAAMHDYFQRYKFQGDYRLRAVFAAAMQQRLATLAADCVVAIPVTPATMQYRGFNQVTGWLGTGLNDPVGLQTIAQTKARPQSQKTRAERLTTSQPFSLSSTFTVTNQRVVIVDDIYTTGRTIRHAADLLLESGAKSVIGLTLAR</sequence>
<dbReference type="OrthoDB" id="9779910at2"/>
<dbReference type="Gene3D" id="3.40.50.2020">
    <property type="match status" value="1"/>
</dbReference>
<keyword evidence="3" id="KW-0808">Transferase</keyword>